<sequence>MSSTYHPSLDDPNAFVFYRYHPSMGAAVFFILAFMVTTFLHCWQCVRTRTWYFIPLILGGFCKHSSTAHPPIGPTADFSTPGQWIGYIGRAMSAHDQWALGPYMIQSMLLLIAPALFAASVYMILGRIILVTDGEKHSVISKKWLTKIFVIGDTISLLTQSGGGGIMAAGSLDSMKLGEKIVIVGLFIQLIFFGFFMYASSRFFARIRASPTARSLDSSLGWEKHFWVLMAVSLLIFVRSVFRVIEYCSGNNGYLLKHEIFLYLFDACLMLAVMVVFNVVHPSQITNKLGGDYVDTYKMYLNPTSEV</sequence>
<dbReference type="OrthoDB" id="3358017at2759"/>
<dbReference type="STRING" id="1126212.K2SBZ3"/>
<feature type="transmembrane region" description="Helical" evidence="5">
    <location>
        <begin position="226"/>
        <end position="245"/>
    </location>
</feature>
<dbReference type="eggNOG" id="ENOG502QURG">
    <property type="taxonomic scope" value="Eukaryota"/>
</dbReference>
<feature type="transmembrane region" description="Helical" evidence="5">
    <location>
        <begin position="20"/>
        <end position="43"/>
    </location>
</feature>
<evidence type="ECO:0000313" key="6">
    <source>
        <dbReference type="EMBL" id="EKG22447.1"/>
    </source>
</evidence>
<evidence type="ECO:0000256" key="4">
    <source>
        <dbReference type="ARBA" id="ARBA00023136"/>
    </source>
</evidence>
<comment type="caution">
    <text evidence="6">The sequence shown here is derived from an EMBL/GenBank/DDBJ whole genome shotgun (WGS) entry which is preliminary data.</text>
</comment>
<feature type="transmembrane region" description="Helical" evidence="5">
    <location>
        <begin position="108"/>
        <end position="130"/>
    </location>
</feature>
<evidence type="ECO:0000256" key="5">
    <source>
        <dbReference type="SAM" id="Phobius"/>
    </source>
</evidence>
<dbReference type="Pfam" id="PF04479">
    <property type="entry name" value="RTA1"/>
    <property type="match status" value="1"/>
</dbReference>
<keyword evidence="4 5" id="KW-0472">Membrane</keyword>
<accession>K2SBZ3</accession>
<dbReference type="InterPro" id="IPR007568">
    <property type="entry name" value="RTA1"/>
</dbReference>
<dbReference type="InParanoid" id="K2SBZ3"/>
<dbReference type="PANTHER" id="PTHR31465">
    <property type="entry name" value="PROTEIN RTA1-RELATED"/>
    <property type="match status" value="1"/>
</dbReference>
<organism evidence="6 7">
    <name type="scientific">Macrophomina phaseolina (strain MS6)</name>
    <name type="common">Charcoal rot fungus</name>
    <dbReference type="NCBI Taxonomy" id="1126212"/>
    <lineage>
        <taxon>Eukaryota</taxon>
        <taxon>Fungi</taxon>
        <taxon>Dikarya</taxon>
        <taxon>Ascomycota</taxon>
        <taxon>Pezizomycotina</taxon>
        <taxon>Dothideomycetes</taxon>
        <taxon>Dothideomycetes incertae sedis</taxon>
        <taxon>Botryosphaeriales</taxon>
        <taxon>Botryosphaeriaceae</taxon>
        <taxon>Macrophomina</taxon>
    </lineage>
</organism>
<dbReference type="EMBL" id="AHHD01000008">
    <property type="protein sequence ID" value="EKG22447.1"/>
    <property type="molecule type" value="Genomic_DNA"/>
</dbReference>
<dbReference type="AlphaFoldDB" id="K2SBZ3"/>
<dbReference type="HOGENOM" id="CLU_033465_3_1_1"/>
<evidence type="ECO:0000256" key="3">
    <source>
        <dbReference type="ARBA" id="ARBA00022989"/>
    </source>
</evidence>
<evidence type="ECO:0000256" key="2">
    <source>
        <dbReference type="ARBA" id="ARBA00022692"/>
    </source>
</evidence>
<dbReference type="PANTHER" id="PTHR31465:SF1">
    <property type="entry name" value="PROTEIN RTA1-RELATED"/>
    <property type="match status" value="1"/>
</dbReference>
<protein>
    <submittedName>
        <fullName evidence="6">RTA-like protein</fullName>
    </submittedName>
</protein>
<feature type="transmembrane region" description="Helical" evidence="5">
    <location>
        <begin position="260"/>
        <end position="280"/>
    </location>
</feature>
<keyword evidence="2 5" id="KW-0812">Transmembrane</keyword>
<proteinExistence type="predicted"/>
<comment type="subcellular location">
    <subcellularLocation>
        <location evidence="1">Membrane</location>
        <topology evidence="1">Multi-pass membrane protein</topology>
    </subcellularLocation>
</comment>
<keyword evidence="3 5" id="KW-1133">Transmembrane helix</keyword>
<dbReference type="VEuPathDB" id="FungiDB:MPH_00182"/>
<reference evidence="6 7" key="1">
    <citation type="journal article" date="2012" name="BMC Genomics">
        <title>Tools to kill: Genome of one of the most destructive plant pathogenic fungi Macrophomina phaseolina.</title>
        <authorList>
            <person name="Islam M.S."/>
            <person name="Haque M.S."/>
            <person name="Islam M.M."/>
            <person name="Emdad E.M."/>
            <person name="Halim A."/>
            <person name="Hossen Q.M.M."/>
            <person name="Hossain M.Z."/>
            <person name="Ahmed B."/>
            <person name="Rahim S."/>
            <person name="Rahman M.S."/>
            <person name="Alam M.M."/>
            <person name="Hou S."/>
            <person name="Wan X."/>
            <person name="Saito J.A."/>
            <person name="Alam M."/>
        </authorList>
    </citation>
    <scope>NUCLEOTIDE SEQUENCE [LARGE SCALE GENOMIC DNA]</scope>
    <source>
        <strain evidence="6 7">MS6</strain>
    </source>
</reference>
<evidence type="ECO:0000313" key="7">
    <source>
        <dbReference type="Proteomes" id="UP000007129"/>
    </source>
</evidence>
<feature type="transmembrane region" description="Helical" evidence="5">
    <location>
        <begin position="181"/>
        <end position="205"/>
    </location>
</feature>
<dbReference type="Proteomes" id="UP000007129">
    <property type="component" value="Unassembled WGS sequence"/>
</dbReference>
<dbReference type="GO" id="GO:0016020">
    <property type="term" value="C:membrane"/>
    <property type="evidence" value="ECO:0007669"/>
    <property type="project" value="UniProtKB-SubCell"/>
</dbReference>
<name>K2SBZ3_MACPH</name>
<dbReference type="FunCoup" id="K2SBZ3">
    <property type="interactions" value="22"/>
</dbReference>
<gene>
    <name evidence="6" type="ORF">MPH_00182</name>
</gene>
<evidence type="ECO:0000256" key="1">
    <source>
        <dbReference type="ARBA" id="ARBA00004141"/>
    </source>
</evidence>